<evidence type="ECO:0000313" key="2">
    <source>
        <dbReference type="Proteomes" id="UP000198287"/>
    </source>
</evidence>
<evidence type="ECO:0000313" key="1">
    <source>
        <dbReference type="EMBL" id="OXA36777.1"/>
    </source>
</evidence>
<sequence length="123" mass="13872">MDLVEKLKIVTSKLFIVYIVLLEWLPDCGGASLTSRSSSETRQISELVLPDWFPLSFEGLELDPARYEYWLGMGVALPIISGMIWFIAGPTMVMMTFIFCWSLLLPGPEDDHVGGRSLPFWGK</sequence>
<keyword evidence="2" id="KW-1185">Reference proteome</keyword>
<accession>A0A226CW85</accession>
<dbReference type="AlphaFoldDB" id="A0A226CW85"/>
<name>A0A226CW85_FOLCA</name>
<reference evidence="1 2" key="1">
    <citation type="submission" date="2015-12" db="EMBL/GenBank/DDBJ databases">
        <title>The genome of Folsomia candida.</title>
        <authorList>
            <person name="Faddeeva A."/>
            <person name="Derks M.F."/>
            <person name="Anvar Y."/>
            <person name="Smit S."/>
            <person name="Van Straalen N."/>
            <person name="Roelofs D."/>
        </authorList>
    </citation>
    <scope>NUCLEOTIDE SEQUENCE [LARGE SCALE GENOMIC DNA]</scope>
    <source>
        <strain evidence="1 2">VU population</strain>
        <tissue evidence="1">Whole body</tissue>
    </source>
</reference>
<proteinExistence type="predicted"/>
<dbReference type="EMBL" id="LNIX01000073">
    <property type="protein sequence ID" value="OXA36777.1"/>
    <property type="molecule type" value="Genomic_DNA"/>
</dbReference>
<comment type="caution">
    <text evidence="1">The sequence shown here is derived from an EMBL/GenBank/DDBJ whole genome shotgun (WGS) entry which is preliminary data.</text>
</comment>
<dbReference type="Proteomes" id="UP000198287">
    <property type="component" value="Unassembled WGS sequence"/>
</dbReference>
<organism evidence="1 2">
    <name type="scientific">Folsomia candida</name>
    <name type="common">Springtail</name>
    <dbReference type="NCBI Taxonomy" id="158441"/>
    <lineage>
        <taxon>Eukaryota</taxon>
        <taxon>Metazoa</taxon>
        <taxon>Ecdysozoa</taxon>
        <taxon>Arthropoda</taxon>
        <taxon>Hexapoda</taxon>
        <taxon>Collembola</taxon>
        <taxon>Entomobryomorpha</taxon>
        <taxon>Isotomoidea</taxon>
        <taxon>Isotomidae</taxon>
        <taxon>Proisotominae</taxon>
        <taxon>Folsomia</taxon>
    </lineage>
</organism>
<protein>
    <submittedName>
        <fullName evidence="1">Uncharacterized protein</fullName>
    </submittedName>
</protein>
<gene>
    <name evidence="1" type="ORF">Fcan01_28448</name>
</gene>